<dbReference type="AlphaFoldDB" id="A0AAU2JT33"/>
<evidence type="ECO:0000313" key="1">
    <source>
        <dbReference type="EMBL" id="WTU75438.1"/>
    </source>
</evidence>
<sequence length="135" mass="14641">MPEIIAALFSLLAQAAAATNPAQLVRKRRRLRRLSDHAQGRTVQVPCDLRDRALTAGRWAEGHLELPPGGPARWTAKVRTTRAAAAASQPVDFPPLEPASVDELSVAFRSEDGATELRLHPDEAPMVLRVLRAGP</sequence>
<protein>
    <recommendedName>
        <fullName evidence="2">Secreted protein</fullName>
    </recommendedName>
</protein>
<accession>A0AAU2JT33</accession>
<reference evidence="1" key="1">
    <citation type="submission" date="2022-10" db="EMBL/GenBank/DDBJ databases">
        <title>The complete genomes of actinobacterial strains from the NBC collection.</title>
        <authorList>
            <person name="Joergensen T.S."/>
            <person name="Alvarez Arevalo M."/>
            <person name="Sterndorff E.B."/>
            <person name="Faurdal D."/>
            <person name="Vuksanovic O."/>
            <person name="Mourched A.-S."/>
            <person name="Charusanti P."/>
            <person name="Shaw S."/>
            <person name="Blin K."/>
            <person name="Weber T."/>
        </authorList>
    </citation>
    <scope>NUCLEOTIDE SEQUENCE</scope>
    <source>
        <strain evidence="1">NBC_00049</strain>
    </source>
</reference>
<gene>
    <name evidence="1" type="ORF">OG327_20095</name>
</gene>
<proteinExistence type="predicted"/>
<dbReference type="EMBL" id="CP108264">
    <property type="protein sequence ID" value="WTU75438.1"/>
    <property type="molecule type" value="Genomic_DNA"/>
</dbReference>
<evidence type="ECO:0008006" key="2">
    <source>
        <dbReference type="Google" id="ProtNLM"/>
    </source>
</evidence>
<organism evidence="1">
    <name type="scientific">Streptomyces sp. NBC_00049</name>
    <dbReference type="NCBI Taxonomy" id="2903617"/>
    <lineage>
        <taxon>Bacteria</taxon>
        <taxon>Bacillati</taxon>
        <taxon>Actinomycetota</taxon>
        <taxon>Actinomycetes</taxon>
        <taxon>Kitasatosporales</taxon>
        <taxon>Streptomycetaceae</taxon>
        <taxon>Streptomyces</taxon>
    </lineage>
</organism>
<name>A0AAU2JT33_9ACTN</name>